<evidence type="ECO:0000256" key="1">
    <source>
        <dbReference type="ARBA" id="ARBA00004141"/>
    </source>
</evidence>
<keyword evidence="4 6" id="KW-1133">Transmembrane helix</keyword>
<dbReference type="Pfam" id="PF05346">
    <property type="entry name" value="DUF747"/>
    <property type="match status" value="1"/>
</dbReference>
<evidence type="ECO:0000313" key="8">
    <source>
        <dbReference type="Proteomes" id="UP000309038"/>
    </source>
</evidence>
<keyword evidence="8" id="KW-1185">Reference proteome</keyword>
<comment type="similarity">
    <text evidence="2">Belongs to the TAPT1 family.</text>
</comment>
<evidence type="ECO:0000313" key="7">
    <source>
        <dbReference type="EMBL" id="THH00907.1"/>
    </source>
</evidence>
<dbReference type="GO" id="GO:0005789">
    <property type="term" value="C:endoplasmic reticulum membrane"/>
    <property type="evidence" value="ECO:0007669"/>
    <property type="project" value="TreeGrafter"/>
</dbReference>
<evidence type="ECO:0000256" key="6">
    <source>
        <dbReference type="SAM" id="Phobius"/>
    </source>
</evidence>
<dbReference type="PANTHER" id="PTHR13317:SF4">
    <property type="entry name" value="TRANSMEMBRANE ANTERIOR POSTERIOR TRANSFORMATION PROTEIN 1 HOMOLOG"/>
    <property type="match status" value="1"/>
</dbReference>
<organism evidence="7 8">
    <name type="scientific">Hermanssonia centrifuga</name>
    <dbReference type="NCBI Taxonomy" id="98765"/>
    <lineage>
        <taxon>Eukaryota</taxon>
        <taxon>Fungi</taxon>
        <taxon>Dikarya</taxon>
        <taxon>Basidiomycota</taxon>
        <taxon>Agaricomycotina</taxon>
        <taxon>Agaricomycetes</taxon>
        <taxon>Polyporales</taxon>
        <taxon>Meruliaceae</taxon>
        <taxon>Hermanssonia</taxon>
    </lineage>
</organism>
<reference evidence="7 8" key="1">
    <citation type="submission" date="2019-02" db="EMBL/GenBank/DDBJ databases">
        <title>Genome sequencing of the rare red list fungi Phlebia centrifuga.</title>
        <authorList>
            <person name="Buettner E."/>
            <person name="Kellner H."/>
        </authorList>
    </citation>
    <scope>NUCLEOTIDE SEQUENCE [LARGE SCALE GENOMIC DNA]</scope>
    <source>
        <strain evidence="7 8">DSM 108282</strain>
    </source>
</reference>
<evidence type="ECO:0000256" key="3">
    <source>
        <dbReference type="ARBA" id="ARBA00022692"/>
    </source>
</evidence>
<accession>A0A4S4KRF1</accession>
<dbReference type="InterPro" id="IPR008010">
    <property type="entry name" value="Tatp1"/>
</dbReference>
<comment type="subcellular location">
    <subcellularLocation>
        <location evidence="1">Membrane</location>
        <topology evidence="1">Multi-pass membrane protein</topology>
    </subcellularLocation>
</comment>
<dbReference type="PANTHER" id="PTHR13317">
    <property type="entry name" value="TRANSMEMBRANE ANTERIOR POSTERIOR TRANSFORMATION PROTEIN 1 HOMOLOG"/>
    <property type="match status" value="1"/>
</dbReference>
<comment type="caution">
    <text evidence="7">The sequence shown here is derived from an EMBL/GenBank/DDBJ whole genome shotgun (WGS) entry which is preliminary data.</text>
</comment>
<dbReference type="AlphaFoldDB" id="A0A4S4KRF1"/>
<feature type="transmembrane region" description="Helical" evidence="6">
    <location>
        <begin position="171"/>
        <end position="194"/>
    </location>
</feature>
<keyword evidence="3 6" id="KW-0812">Transmembrane</keyword>
<name>A0A4S4KRF1_9APHY</name>
<dbReference type="EMBL" id="SGPJ01000037">
    <property type="protein sequence ID" value="THH00907.1"/>
    <property type="molecule type" value="Genomic_DNA"/>
</dbReference>
<feature type="transmembrane region" description="Helical" evidence="6">
    <location>
        <begin position="220"/>
        <end position="243"/>
    </location>
</feature>
<proteinExistence type="inferred from homology"/>
<sequence>MISLNVAVNSYDHALLTLLVSNQFVEIKGSVFKKFEKDNLFQITCADIVERFTLALMLVVVAFRNLIELSGSSFNFSEGFALPKSFGWFRGNNVLWTISYPVLSVMISEMLVDWLKHAFIAKFNHIRPSVYERYTDVLCRDLASGSAVGRRGARKHTYVDQSPLVARRLGFASLPLAVLAILIGSQSINLLIAMHTDDSSPWTWRFSEMSNEELINIGKWVALGTLIWACVLVIKLIMGVNLLSYATRRRSGMETREAGDVVNDFGRNPIGEGKEEQKYNRDLKTLLDHNRDDAEPVAEIGERKSEEPKNHLRPLERLLEGSTSKPSRFMAGARLNSVYDGEIELTGLPPAEGLYDGEVELIGLPPAEGLCNGEVELIGLPPADGLYSISNLSRSIARSRSILAYEPEVVLLRLWPSKAGV</sequence>
<dbReference type="Proteomes" id="UP000309038">
    <property type="component" value="Unassembled WGS sequence"/>
</dbReference>
<evidence type="ECO:0000256" key="4">
    <source>
        <dbReference type="ARBA" id="ARBA00022989"/>
    </source>
</evidence>
<gene>
    <name evidence="7" type="ORF">EW026_g1708</name>
</gene>
<keyword evidence="5 6" id="KW-0472">Membrane</keyword>
<protein>
    <submittedName>
        <fullName evidence="7">Uncharacterized protein</fullName>
    </submittedName>
</protein>
<evidence type="ECO:0000256" key="5">
    <source>
        <dbReference type="ARBA" id="ARBA00023136"/>
    </source>
</evidence>
<evidence type="ECO:0000256" key="2">
    <source>
        <dbReference type="ARBA" id="ARBA00008803"/>
    </source>
</evidence>